<dbReference type="Gene3D" id="3.40.50.300">
    <property type="entry name" value="P-loop containing nucleotide triphosphate hydrolases"/>
    <property type="match status" value="1"/>
</dbReference>
<evidence type="ECO:0000313" key="5">
    <source>
        <dbReference type="EMBL" id="GAO47251.1"/>
    </source>
</evidence>
<comment type="caution">
    <text evidence="5">The sequence shown here is derived from an EMBL/GenBank/DDBJ whole genome shotgun (WGS) entry which is preliminary data.</text>
</comment>
<sequence length="535" mass="59298">MQPGGTPGKPQTQFLDAHSPSPPSFFPIPLMRSSIPRSPLSASLLLRRSHSGICSLCARPALRHSPSIAAGRALVGMGLARRGMATEALSSMDVGRAANWNGSDDQGPLDRYNALSKRGLIKNDEYQRGIVTRLQTLHDVLKSYSPPPVVHPSLSSLKPSGGSILQRIFGPKPEVPKDHRPEGTPKGMYLYGDVGCGKTFLMDMFYETLPANITSKARMHFHAFMLDVHKRSFELKQQHGSAFDAIPFVAADIAQSARVLCFDEFQVTDIVDAMILRRLFGALISHGVVVVTTSNRHPTELYKNGIQRSSFIPCIELLQEDLEVVCLDSPTDYRKLPRKVSSVYHHPLDSHAPEHAQAWFEHLGDFKNDPPKPAHVTIWGRQVHVPQASGKCAKFTFKEICGMPMSASDYLELCRNFNAFVITGVPQMTMREKDLARRLITFIDAVYDSRAKLVCTSAAPIAQIFSGEDSVSKKMNLDEGEMEIEPAMRALMDDLGLDAKTLMSSSIFTGDEERFAFQRCISRLVQMGTQEWVGQ</sequence>
<dbReference type="PANTHER" id="PTHR12169:SF6">
    <property type="entry name" value="AFG1-LIKE ATPASE"/>
    <property type="match status" value="1"/>
</dbReference>
<evidence type="ECO:0008006" key="7">
    <source>
        <dbReference type="Google" id="ProtNLM"/>
    </source>
</evidence>
<dbReference type="AlphaFoldDB" id="A0A0E9NC02"/>
<dbReference type="EMBL" id="BACD03000008">
    <property type="protein sequence ID" value="GAO47251.1"/>
    <property type="molecule type" value="Genomic_DNA"/>
</dbReference>
<organism evidence="5 6">
    <name type="scientific">Saitoella complicata (strain BCRC 22490 / CBS 7301 / JCM 7358 / NBRC 10748 / NRRL Y-17804)</name>
    <dbReference type="NCBI Taxonomy" id="698492"/>
    <lineage>
        <taxon>Eukaryota</taxon>
        <taxon>Fungi</taxon>
        <taxon>Dikarya</taxon>
        <taxon>Ascomycota</taxon>
        <taxon>Taphrinomycotina</taxon>
        <taxon>Taphrinomycotina incertae sedis</taxon>
        <taxon>Saitoella</taxon>
    </lineage>
</organism>
<dbReference type="InterPro" id="IPR005654">
    <property type="entry name" value="ATPase_AFG1-like"/>
</dbReference>
<dbReference type="Pfam" id="PF03969">
    <property type="entry name" value="AFG1_ATPase"/>
    <property type="match status" value="1"/>
</dbReference>
<dbReference type="OMA" id="ARRFINM"/>
<dbReference type="GO" id="GO:0016887">
    <property type="term" value="F:ATP hydrolysis activity"/>
    <property type="evidence" value="ECO:0007669"/>
    <property type="project" value="InterPro"/>
</dbReference>
<keyword evidence="6" id="KW-1185">Reference proteome</keyword>
<evidence type="ECO:0000256" key="3">
    <source>
        <dbReference type="ARBA" id="ARBA00022840"/>
    </source>
</evidence>
<name>A0A0E9NC02_SAICN</name>
<dbReference type="GO" id="GO:0005739">
    <property type="term" value="C:mitochondrion"/>
    <property type="evidence" value="ECO:0007669"/>
    <property type="project" value="TreeGrafter"/>
</dbReference>
<dbReference type="Proteomes" id="UP000033140">
    <property type="component" value="Unassembled WGS sequence"/>
</dbReference>
<protein>
    <recommendedName>
        <fullName evidence="7">AAA+ ATPase domain-containing protein</fullName>
    </recommendedName>
</protein>
<dbReference type="GO" id="GO:0006515">
    <property type="term" value="P:protein quality control for misfolded or incompletely synthesized proteins"/>
    <property type="evidence" value="ECO:0007669"/>
    <property type="project" value="TreeGrafter"/>
</dbReference>
<evidence type="ECO:0000313" key="6">
    <source>
        <dbReference type="Proteomes" id="UP000033140"/>
    </source>
</evidence>
<reference evidence="5 6" key="2">
    <citation type="journal article" date="2014" name="J. Gen. Appl. Microbiol.">
        <title>The early diverging ascomycetous budding yeast Saitoella complicata has three histone deacetylases belonging to the Clr6, Hos2, and Rpd3 lineages.</title>
        <authorList>
            <person name="Nishida H."/>
            <person name="Matsumoto T."/>
            <person name="Kondo S."/>
            <person name="Hamamoto M."/>
            <person name="Yoshikawa H."/>
        </authorList>
    </citation>
    <scope>NUCLEOTIDE SEQUENCE [LARGE SCALE GENOMIC DNA]</scope>
    <source>
        <strain evidence="5 6">NRRL Y-17804</strain>
    </source>
</reference>
<dbReference type="PANTHER" id="PTHR12169">
    <property type="entry name" value="ATPASE N2B"/>
    <property type="match status" value="1"/>
</dbReference>
<evidence type="ECO:0000256" key="1">
    <source>
        <dbReference type="ARBA" id="ARBA00010322"/>
    </source>
</evidence>
<comment type="similarity">
    <text evidence="1">Belongs to the AFG1 ATPase family.</text>
</comment>
<dbReference type="STRING" id="698492.A0A0E9NC02"/>
<accession>A0A0E9NC02</accession>
<dbReference type="InterPro" id="IPR027417">
    <property type="entry name" value="P-loop_NTPase"/>
</dbReference>
<evidence type="ECO:0000256" key="2">
    <source>
        <dbReference type="ARBA" id="ARBA00022741"/>
    </source>
</evidence>
<dbReference type="NCBIfam" id="NF040713">
    <property type="entry name" value="ZapE"/>
    <property type="match status" value="1"/>
</dbReference>
<reference evidence="5 6" key="1">
    <citation type="journal article" date="2011" name="J. Gen. Appl. Microbiol.">
        <title>Draft genome sequencing of the enigmatic yeast Saitoella complicata.</title>
        <authorList>
            <person name="Nishida H."/>
            <person name="Hamamoto M."/>
            <person name="Sugiyama J."/>
        </authorList>
    </citation>
    <scope>NUCLEOTIDE SEQUENCE [LARGE SCALE GENOMIC DNA]</scope>
    <source>
        <strain evidence="5 6">NRRL Y-17804</strain>
    </source>
</reference>
<dbReference type="SUPFAM" id="SSF52540">
    <property type="entry name" value="P-loop containing nucleoside triphosphate hydrolases"/>
    <property type="match status" value="1"/>
</dbReference>
<reference evidence="5 6" key="3">
    <citation type="journal article" date="2015" name="Genome Announc.">
        <title>Draft Genome Sequence of the Archiascomycetous Yeast Saitoella complicata.</title>
        <authorList>
            <person name="Yamauchi K."/>
            <person name="Kondo S."/>
            <person name="Hamamoto M."/>
            <person name="Takahashi Y."/>
            <person name="Ogura Y."/>
            <person name="Hayashi T."/>
            <person name="Nishida H."/>
        </authorList>
    </citation>
    <scope>NUCLEOTIDE SEQUENCE [LARGE SCALE GENOMIC DNA]</scope>
    <source>
        <strain evidence="5 6">NRRL Y-17804</strain>
    </source>
</reference>
<proteinExistence type="inferred from homology"/>
<dbReference type="GO" id="GO:0005524">
    <property type="term" value="F:ATP binding"/>
    <property type="evidence" value="ECO:0007669"/>
    <property type="project" value="UniProtKB-KW"/>
</dbReference>
<feature type="region of interest" description="Disordered" evidence="4">
    <location>
        <begin position="1"/>
        <end position="20"/>
    </location>
</feature>
<evidence type="ECO:0000256" key="4">
    <source>
        <dbReference type="SAM" id="MobiDB-lite"/>
    </source>
</evidence>
<gene>
    <name evidence="5" type="ORF">G7K_1461-t1</name>
</gene>
<keyword evidence="2" id="KW-0547">Nucleotide-binding</keyword>
<keyword evidence="3" id="KW-0067">ATP-binding</keyword>